<organism evidence="2 3">
    <name type="scientific">Cruoricaptor ignavus</name>
    <dbReference type="NCBI Taxonomy" id="1118202"/>
    <lineage>
        <taxon>Bacteria</taxon>
        <taxon>Pseudomonadati</taxon>
        <taxon>Bacteroidota</taxon>
        <taxon>Flavobacteriia</taxon>
        <taxon>Flavobacteriales</taxon>
        <taxon>Weeksellaceae</taxon>
        <taxon>Cruoricaptor</taxon>
    </lineage>
</organism>
<feature type="domain" description="Glycosyltransferase 2-like" evidence="1">
    <location>
        <begin position="6"/>
        <end position="176"/>
    </location>
</feature>
<dbReference type="AlphaFoldDB" id="A0A1M5ZXJ9"/>
<reference evidence="2 3" key="1">
    <citation type="submission" date="2016-11" db="EMBL/GenBank/DDBJ databases">
        <authorList>
            <person name="Jaros S."/>
            <person name="Januszkiewicz K."/>
            <person name="Wedrychowicz H."/>
        </authorList>
    </citation>
    <scope>NUCLEOTIDE SEQUENCE [LARGE SCALE GENOMIC DNA]</scope>
    <source>
        <strain evidence="2 3">DSM 25479</strain>
    </source>
</reference>
<dbReference type="EMBL" id="FQYI01000001">
    <property type="protein sequence ID" value="SHI28981.1"/>
    <property type="molecule type" value="Genomic_DNA"/>
</dbReference>
<evidence type="ECO:0000259" key="1">
    <source>
        <dbReference type="Pfam" id="PF00535"/>
    </source>
</evidence>
<dbReference type="PANTHER" id="PTHR43179">
    <property type="entry name" value="RHAMNOSYLTRANSFERASE WBBL"/>
    <property type="match status" value="1"/>
</dbReference>
<dbReference type="InterPro" id="IPR029044">
    <property type="entry name" value="Nucleotide-diphossugar_trans"/>
</dbReference>
<proteinExistence type="predicted"/>
<dbReference type="PANTHER" id="PTHR43179:SF7">
    <property type="entry name" value="RHAMNOSYLTRANSFERASE WBBL"/>
    <property type="match status" value="1"/>
</dbReference>
<sequence length="307" mass="35411">MKILTVIVTYNATRFDWIEKCLKSVKKSTYNTDIYVIDNASNDNTIDYIKTNFPEITLVQSDVNLGFGKANNKGIEYAIKNNYDYILLLNQDAQIEVETISTLVSCAIKNPLFGILSPLHLDGNGKNIDGEFLREISPKHCPSLFSDSLLNKIKESPYEAEFICAACWLLSKECIEKVGGFSPTFFHYGEDNNYIQRLYFKGLKAGVVPHTKIYHDRQRPQNWEYGQKQFISKRNYLINLSNPNRPISIKNALKHLKTSLIKSYVKGDRSKRLQIIEEIKYFKKEGHKIEENLKKSIQDKSFAFLEI</sequence>
<dbReference type="SUPFAM" id="SSF53448">
    <property type="entry name" value="Nucleotide-diphospho-sugar transferases"/>
    <property type="match status" value="1"/>
</dbReference>
<name>A0A1M5ZXJ9_9FLAO</name>
<keyword evidence="3" id="KW-1185">Reference proteome</keyword>
<protein>
    <submittedName>
        <fullName evidence="2">Glycosyltransferase, GT2 family</fullName>
    </submittedName>
</protein>
<keyword evidence="2" id="KW-0808">Transferase</keyword>
<dbReference type="Proteomes" id="UP000184335">
    <property type="component" value="Unassembled WGS sequence"/>
</dbReference>
<accession>A0A1M5ZXJ9</accession>
<evidence type="ECO:0000313" key="2">
    <source>
        <dbReference type="EMBL" id="SHI28981.1"/>
    </source>
</evidence>
<dbReference type="OrthoDB" id="9771846at2"/>
<dbReference type="RefSeq" id="WP_073177156.1">
    <property type="nucleotide sequence ID" value="NZ_FQYI01000001.1"/>
</dbReference>
<dbReference type="Gene3D" id="3.90.550.10">
    <property type="entry name" value="Spore Coat Polysaccharide Biosynthesis Protein SpsA, Chain A"/>
    <property type="match status" value="1"/>
</dbReference>
<dbReference type="Pfam" id="PF00535">
    <property type="entry name" value="Glycos_transf_2"/>
    <property type="match status" value="1"/>
</dbReference>
<dbReference type="CDD" id="cd04186">
    <property type="entry name" value="GT_2_like_c"/>
    <property type="match status" value="1"/>
</dbReference>
<dbReference type="InterPro" id="IPR001173">
    <property type="entry name" value="Glyco_trans_2-like"/>
</dbReference>
<dbReference type="GO" id="GO:0016740">
    <property type="term" value="F:transferase activity"/>
    <property type="evidence" value="ECO:0007669"/>
    <property type="project" value="UniProtKB-KW"/>
</dbReference>
<evidence type="ECO:0000313" key="3">
    <source>
        <dbReference type="Proteomes" id="UP000184335"/>
    </source>
</evidence>
<dbReference type="STRING" id="1118202.SAMN05443429_10124"/>
<gene>
    <name evidence="2" type="ORF">SAMN05443429_10124</name>
</gene>